<dbReference type="SUPFAM" id="SSF53756">
    <property type="entry name" value="UDP-Glycosyltransferase/glycogen phosphorylase"/>
    <property type="match status" value="1"/>
</dbReference>
<evidence type="ECO:0000313" key="1">
    <source>
        <dbReference type="EMBL" id="MTV41552.1"/>
    </source>
</evidence>
<dbReference type="PANTHER" id="PTHR39662">
    <property type="entry name" value="DUF354 DOMAIN-CONTAINING PROTEIN-RELATED"/>
    <property type="match status" value="1"/>
</dbReference>
<reference evidence="1 2" key="1">
    <citation type="submission" date="2019-11" db="EMBL/GenBank/DDBJ databases">
        <title>Type strains purchased from KCTC, JCM and DSMZ.</title>
        <authorList>
            <person name="Lu H."/>
        </authorList>
    </citation>
    <scope>NUCLEOTIDE SEQUENCE [LARGE SCALE GENOMIC DNA]</scope>
    <source>
        <strain evidence="1 2">KCTC 22382</strain>
    </source>
</reference>
<organism evidence="1 2">
    <name type="scientific">Duganella radicis</name>
    <dbReference type="NCBI Taxonomy" id="551988"/>
    <lineage>
        <taxon>Bacteria</taxon>
        <taxon>Pseudomonadati</taxon>
        <taxon>Pseudomonadota</taxon>
        <taxon>Betaproteobacteria</taxon>
        <taxon>Burkholderiales</taxon>
        <taxon>Oxalobacteraceae</taxon>
        <taxon>Telluria group</taxon>
        <taxon>Duganella</taxon>
    </lineage>
</organism>
<dbReference type="PIRSF" id="PIRSF005357">
    <property type="entry name" value="UCP005357"/>
    <property type="match status" value="1"/>
</dbReference>
<name>A0A6L6PRS2_9BURK</name>
<dbReference type="AlphaFoldDB" id="A0A6L6PRS2"/>
<dbReference type="EMBL" id="WNKY01000060">
    <property type="protein sequence ID" value="MTV41552.1"/>
    <property type="molecule type" value="Genomic_DNA"/>
</dbReference>
<dbReference type="Proteomes" id="UP000475582">
    <property type="component" value="Unassembled WGS sequence"/>
</dbReference>
<proteinExistence type="predicted"/>
<gene>
    <name evidence="1" type="ORF">GM676_28770</name>
</gene>
<sequence length="342" mass="38649">MRIWFELTNSPHINMFAALIRELEREKHEVVITCRPLANTIDLLELHGFKYKVVGQHYGGKLSAKIFGFPVRVAQLLRYIGGKRVDVAISQSSFHSPVVARLLGKRVIYMNDNEHAMGNIPAFLCASQILVPEFLGIDKLKKQWANPKKVQHYPGVKEGMYLWELDQRLAQQRGGAPRPPRARRVVYLRPEPWTAQYYKGSRNFLDNLVLGLKDHVDVILLPRGKEQGVHYQDARFAGVRVVTTALDIADIAPDCDLFIGAGGTMTREMAVLGVPTISVYQDELLDVDRHLLEVGAFQHWPALTAEQALAYLEQATQQPPNRQLLEKGKAAYNLVKQRILNG</sequence>
<dbReference type="Pfam" id="PF04007">
    <property type="entry name" value="DUF354"/>
    <property type="match status" value="1"/>
</dbReference>
<dbReference type="PANTHER" id="PTHR39662:SF1">
    <property type="entry name" value="DUF354 DOMAIN-CONTAINING PROTEIN"/>
    <property type="match status" value="1"/>
</dbReference>
<accession>A0A6L6PRS2</accession>
<comment type="caution">
    <text evidence="1">The sequence shown here is derived from an EMBL/GenBank/DDBJ whole genome shotgun (WGS) entry which is preliminary data.</text>
</comment>
<dbReference type="Gene3D" id="3.40.50.2000">
    <property type="entry name" value="Glycogen Phosphorylase B"/>
    <property type="match status" value="1"/>
</dbReference>
<dbReference type="OrthoDB" id="129163at2"/>
<protein>
    <submittedName>
        <fullName evidence="1">DUF354 domain-containing protein</fullName>
    </submittedName>
</protein>
<keyword evidence="2" id="KW-1185">Reference proteome</keyword>
<dbReference type="InterPro" id="IPR007152">
    <property type="entry name" value="DUF354"/>
</dbReference>
<evidence type="ECO:0000313" key="2">
    <source>
        <dbReference type="Proteomes" id="UP000475582"/>
    </source>
</evidence>
<dbReference type="RefSeq" id="WP_155467823.1">
    <property type="nucleotide sequence ID" value="NZ_WNKY01000060.1"/>
</dbReference>